<dbReference type="Gene3D" id="1.10.287.950">
    <property type="entry name" value="Methyl-accepting chemotaxis protein"/>
    <property type="match status" value="1"/>
</dbReference>
<keyword evidence="8" id="KW-1185">Reference proteome</keyword>
<proteinExistence type="inferred from homology"/>
<dbReference type="InterPro" id="IPR024478">
    <property type="entry name" value="HlyB_4HB_MCP"/>
</dbReference>
<evidence type="ECO:0000256" key="1">
    <source>
        <dbReference type="ARBA" id="ARBA00023224"/>
    </source>
</evidence>
<name>A0ABY6DLA9_9NEIS</name>
<evidence type="ECO:0000256" key="3">
    <source>
        <dbReference type="PROSITE-ProRule" id="PRU00284"/>
    </source>
</evidence>
<comment type="similarity">
    <text evidence="2">Belongs to the methyl-accepting chemotaxis (MCP) protein family.</text>
</comment>
<dbReference type="PANTHER" id="PTHR32089">
    <property type="entry name" value="METHYL-ACCEPTING CHEMOTAXIS PROTEIN MCPB"/>
    <property type="match status" value="1"/>
</dbReference>
<dbReference type="InterPro" id="IPR003660">
    <property type="entry name" value="HAMP_dom"/>
</dbReference>
<dbReference type="Pfam" id="PF00015">
    <property type="entry name" value="MCPsignal"/>
    <property type="match status" value="1"/>
</dbReference>
<reference evidence="7" key="1">
    <citation type="submission" date="2022-10" db="EMBL/GenBank/DDBJ databases">
        <title>Chitiniphilus purpureus sp. nov., a novel chitin-degrading bacterium isolated from crawfish pond sediment.</title>
        <authorList>
            <person name="Li K."/>
        </authorList>
    </citation>
    <scope>NUCLEOTIDE SEQUENCE</scope>
    <source>
        <strain evidence="7">CD1</strain>
    </source>
</reference>
<dbReference type="PROSITE" id="PS50885">
    <property type="entry name" value="HAMP"/>
    <property type="match status" value="1"/>
</dbReference>
<evidence type="ECO:0000256" key="2">
    <source>
        <dbReference type="ARBA" id="ARBA00029447"/>
    </source>
</evidence>
<dbReference type="SMART" id="SM00283">
    <property type="entry name" value="MA"/>
    <property type="match status" value="1"/>
</dbReference>
<keyword evidence="1 3" id="KW-0807">Transducer</keyword>
<dbReference type="Pfam" id="PF12729">
    <property type="entry name" value="4HB_MCP_1"/>
    <property type="match status" value="1"/>
</dbReference>
<feature type="domain" description="HAMP" evidence="6">
    <location>
        <begin position="220"/>
        <end position="271"/>
    </location>
</feature>
<dbReference type="SMART" id="SM00304">
    <property type="entry name" value="HAMP"/>
    <property type="match status" value="1"/>
</dbReference>
<feature type="domain" description="Methyl-accepting transducer" evidence="5">
    <location>
        <begin position="276"/>
        <end position="512"/>
    </location>
</feature>
<evidence type="ECO:0000259" key="5">
    <source>
        <dbReference type="PROSITE" id="PS50111"/>
    </source>
</evidence>
<keyword evidence="4" id="KW-0812">Transmembrane</keyword>
<dbReference type="SUPFAM" id="SSF58104">
    <property type="entry name" value="Methyl-accepting chemotaxis protein (MCP) signaling domain"/>
    <property type="match status" value="1"/>
</dbReference>
<dbReference type="PANTHER" id="PTHR32089:SF112">
    <property type="entry name" value="LYSOZYME-LIKE PROTEIN-RELATED"/>
    <property type="match status" value="1"/>
</dbReference>
<dbReference type="EMBL" id="CP106753">
    <property type="protein sequence ID" value="UXY15018.1"/>
    <property type="molecule type" value="Genomic_DNA"/>
</dbReference>
<sequence length="548" mass="58664">MTDFIAEDTMPLSLTIRSRVIAFGCLATLLLLLLGLIGLISIRALNEGIEAGMISVSAVRNQGDADMMHDAIRADVLSAAHLRVEGATPQQFDEVVGELAEHIAKLRQDVADNEALPLSAQERQALASLKPDLERYAQQATALVQRYRSGQEDDRLYGEFKESFSRLEDSMARFSDLIGERAKAVSETQRAQSRSALIWAYGAMGGGVLLLGGLSWALSRGILRPLSRIQQFMLSLDNDLSRRCEDGARDETGDIARSANTLLGKLATLIGVVQQSARQVALTAKQLASQTATTRQRMLDASSRASTLAGEAGTLASSVDEVNQRIAGTTAVANDAATLAIESARALEEAMRINGQLRETASQSVLRINQLAESAERINQVATTIREIADQTNLLALNAAIEAARAGEQGRGFAVVADEVRKLAERTAVSTGDISQTTAQIQRCMTETVQSIELLSQQVGSSADRLSGASQAQQRIVAGTDEMRRIAQDIATAAQHQSEAIGSSVKGVQGIAALMAQSESEVDGIRQASNELDALAHSLQDNVGRFRV</sequence>
<evidence type="ECO:0000256" key="4">
    <source>
        <dbReference type="SAM" id="Phobius"/>
    </source>
</evidence>
<feature type="transmembrane region" description="Helical" evidence="4">
    <location>
        <begin position="20"/>
        <end position="45"/>
    </location>
</feature>
<dbReference type="Proteomes" id="UP001061302">
    <property type="component" value="Chromosome"/>
</dbReference>
<dbReference type="InterPro" id="IPR004089">
    <property type="entry name" value="MCPsignal_dom"/>
</dbReference>
<evidence type="ECO:0000259" key="6">
    <source>
        <dbReference type="PROSITE" id="PS50885"/>
    </source>
</evidence>
<accession>A0ABY6DLA9</accession>
<evidence type="ECO:0000313" key="8">
    <source>
        <dbReference type="Proteomes" id="UP001061302"/>
    </source>
</evidence>
<keyword evidence="4" id="KW-0472">Membrane</keyword>
<protein>
    <submittedName>
        <fullName evidence="7">Methyl-accepting chemotaxis protein</fullName>
    </submittedName>
</protein>
<dbReference type="RefSeq" id="WP_263124381.1">
    <property type="nucleotide sequence ID" value="NZ_CP106753.1"/>
</dbReference>
<feature type="transmembrane region" description="Helical" evidence="4">
    <location>
        <begin position="196"/>
        <end position="218"/>
    </location>
</feature>
<evidence type="ECO:0000313" key="7">
    <source>
        <dbReference type="EMBL" id="UXY15018.1"/>
    </source>
</evidence>
<dbReference type="PROSITE" id="PS50111">
    <property type="entry name" value="CHEMOTAXIS_TRANSDUC_2"/>
    <property type="match status" value="1"/>
</dbReference>
<keyword evidence="4" id="KW-1133">Transmembrane helix</keyword>
<gene>
    <name evidence="7" type="ORF">N8I74_17145</name>
</gene>
<organism evidence="7 8">
    <name type="scientific">Chitiniphilus purpureus</name>
    <dbReference type="NCBI Taxonomy" id="2981137"/>
    <lineage>
        <taxon>Bacteria</taxon>
        <taxon>Pseudomonadati</taxon>
        <taxon>Pseudomonadota</taxon>
        <taxon>Betaproteobacteria</taxon>
        <taxon>Neisseriales</taxon>
        <taxon>Chitinibacteraceae</taxon>
        <taxon>Chitiniphilus</taxon>
    </lineage>
</organism>